<reference evidence="3" key="1">
    <citation type="submission" date="2021-03" db="EMBL/GenBank/DDBJ databases">
        <title>Whole Genome Sequence of Bradyrhizobium sp. Strain 144S4.</title>
        <authorList>
            <person name="Bromfield E.S.P."/>
            <person name="Cloutier S."/>
        </authorList>
    </citation>
    <scope>NUCLEOTIDE SEQUENCE [LARGE SCALE GENOMIC DNA]</scope>
    <source>
        <strain evidence="3">144S4</strain>
    </source>
</reference>
<dbReference type="EMBL" id="JAGEMI010000001">
    <property type="protein sequence ID" value="MBO1868460.1"/>
    <property type="molecule type" value="Genomic_DNA"/>
</dbReference>
<name>A0A939MIP7_9BRAD</name>
<evidence type="ECO:0000313" key="3">
    <source>
        <dbReference type="EMBL" id="MBO1868460.1"/>
    </source>
</evidence>
<feature type="compositionally biased region" description="Low complexity" evidence="1">
    <location>
        <begin position="179"/>
        <end position="196"/>
    </location>
</feature>
<dbReference type="InterPro" id="IPR053861">
    <property type="entry name" value="Phage_Mu_Gp45_N"/>
</dbReference>
<evidence type="ECO:0000259" key="2">
    <source>
        <dbReference type="Pfam" id="PF06890"/>
    </source>
</evidence>
<dbReference type="RefSeq" id="WP_208088934.1">
    <property type="nucleotide sequence ID" value="NZ_CP086136.1"/>
</dbReference>
<reference evidence="4 5" key="2">
    <citation type="journal article" date="2022" name="Int. J. Syst. Evol. Microbiol.">
        <title>Strains of Bradyrhizobium barranii sp. nov. associated with legumes native to Canada are symbionts of soybeans and belong to different subspecies (subsp. barranii subsp. nov. and subsp. apii subsp. nov.) and symbiovars (sv. glycinearum and sv. septentrionale).</title>
        <authorList>
            <person name="Bromfield E.S.P."/>
            <person name="Cloutier S."/>
            <person name="Wasai-Hara S."/>
            <person name="Minamisawa K."/>
        </authorList>
    </citation>
    <scope>NUCLEOTIDE SEQUENCE [LARGE SCALE GENOMIC DNA]</scope>
    <source>
        <strain evidence="4 5">144S4</strain>
    </source>
</reference>
<feature type="compositionally biased region" description="Gly residues" evidence="1">
    <location>
        <begin position="154"/>
        <end position="165"/>
    </location>
</feature>
<dbReference type="Proteomes" id="UP000664702">
    <property type="component" value="Chromosome"/>
</dbReference>
<proteinExistence type="predicted"/>
<sequence length="270" mass="28949">MHRATPLNSSLRSYSAGGARGVVDQVDDSKFLQEMAGNFMHNETRKGCEAPQNYGFTSVVFDAEKDAQGKIKSAAEHFTSFMGGSRSFPIAMMDDRRHRLFKLDKGDTAMFRGRGDKQQFHLTKDGGFWTAPQDKTVRMHLVQQDSESNSTMDQGGGSSGGGSAGGQAATRDAGGSSSGGSAQQGGQQQQKRGQQSLYKDGQKSPLFVEVTKDKTRMGGNQCHLALADGNTYLHCHTDKKVYVGAEAGKASFDYLVTLSGPCVNSLGKIG</sequence>
<feature type="region of interest" description="Disordered" evidence="1">
    <location>
        <begin position="143"/>
        <end position="205"/>
    </location>
</feature>
<evidence type="ECO:0000313" key="5">
    <source>
        <dbReference type="Proteomes" id="UP000664702"/>
    </source>
</evidence>
<protein>
    <submittedName>
        <fullName evidence="3">Phage baseplate assembly protein</fullName>
    </submittedName>
</protein>
<feature type="compositionally biased region" description="Polar residues" evidence="1">
    <location>
        <begin position="143"/>
        <end position="153"/>
    </location>
</feature>
<dbReference type="AlphaFoldDB" id="A0A939MIP7"/>
<dbReference type="KEGG" id="bban:J4G43_047295"/>
<evidence type="ECO:0000313" key="4">
    <source>
        <dbReference type="EMBL" id="UEM11974.1"/>
    </source>
</evidence>
<gene>
    <name evidence="4" type="ORF">J4G43_047295</name>
    <name evidence="3" type="ORF">J4G43_49000</name>
</gene>
<organism evidence="3">
    <name type="scientific">Bradyrhizobium barranii subsp. barranii</name>
    <dbReference type="NCBI Taxonomy" id="2823807"/>
    <lineage>
        <taxon>Bacteria</taxon>
        <taxon>Pseudomonadati</taxon>
        <taxon>Pseudomonadota</taxon>
        <taxon>Alphaproteobacteria</taxon>
        <taxon>Hyphomicrobiales</taxon>
        <taxon>Nitrobacteraceae</taxon>
        <taxon>Bradyrhizobium</taxon>
        <taxon>Bradyrhizobium barranii</taxon>
    </lineage>
</organism>
<feature type="domain" description="Bacteriophage Mu Gp45 N-terminal" evidence="2">
    <location>
        <begin position="20"/>
        <end position="61"/>
    </location>
</feature>
<evidence type="ECO:0000256" key="1">
    <source>
        <dbReference type="SAM" id="MobiDB-lite"/>
    </source>
</evidence>
<dbReference type="EMBL" id="CP086136">
    <property type="protein sequence ID" value="UEM11974.1"/>
    <property type="molecule type" value="Genomic_DNA"/>
</dbReference>
<accession>A0A939MIP7</accession>
<dbReference type="Pfam" id="PF06890">
    <property type="entry name" value="Phage_Mu_Gp45"/>
    <property type="match status" value="1"/>
</dbReference>